<evidence type="ECO:0000256" key="1">
    <source>
        <dbReference type="ARBA" id="ARBA00009865"/>
    </source>
</evidence>
<name>A0A1S6QIK0_9LACO</name>
<dbReference type="GO" id="GO:0004553">
    <property type="term" value="F:hydrolase activity, hydrolyzing O-glycosyl compounds"/>
    <property type="evidence" value="ECO:0007669"/>
    <property type="project" value="InterPro"/>
</dbReference>
<dbReference type="InterPro" id="IPR023296">
    <property type="entry name" value="Glyco_hydro_beta-prop_sf"/>
</dbReference>
<evidence type="ECO:0000313" key="9">
    <source>
        <dbReference type="Proteomes" id="UP000030361"/>
    </source>
</evidence>
<evidence type="ECO:0000313" key="8">
    <source>
        <dbReference type="EMBL" id="AQW21436.1"/>
    </source>
</evidence>
<dbReference type="EMBL" id="CP018906">
    <property type="protein sequence ID" value="AQW21436.1"/>
    <property type="molecule type" value="Genomic_DNA"/>
</dbReference>
<evidence type="ECO:0000256" key="6">
    <source>
        <dbReference type="PIRSR" id="PIRSR606710-2"/>
    </source>
</evidence>
<dbReference type="PIRSF" id="PIRSF025414">
    <property type="entry name" value="Alpha-L-arabinofuranosidase"/>
    <property type="match status" value="1"/>
</dbReference>
<keyword evidence="2" id="KW-0732">Signal</keyword>
<feature type="active site" description="Proton donor" evidence="5">
    <location>
        <position position="198"/>
    </location>
</feature>
<dbReference type="KEGG" id="lcu:PL11_005555"/>
<dbReference type="SUPFAM" id="SSF75005">
    <property type="entry name" value="Arabinanase/levansucrase/invertase"/>
    <property type="match status" value="1"/>
</dbReference>
<dbReference type="PANTHER" id="PTHR43817">
    <property type="entry name" value="GLYCOSYL HYDROLASE"/>
    <property type="match status" value="1"/>
</dbReference>
<accession>A0A1S6QIK0</accession>
<dbReference type="CDD" id="cd18817">
    <property type="entry name" value="GH43f_LbAraf43-like"/>
    <property type="match status" value="1"/>
</dbReference>
<reference evidence="8 9" key="1">
    <citation type="journal article" date="2015" name="Genome Announc.">
        <title>Genome Sequence of Lactobacillus curieae CCTCC M 2011381T, a Novel Producer of Gamma-aminobutyric Acid.</title>
        <authorList>
            <person name="Wang Y."/>
            <person name="Wang Y."/>
            <person name="Lang C."/>
            <person name="Wei D."/>
            <person name="Xu P."/>
            <person name="Xie J."/>
        </authorList>
    </citation>
    <scope>NUCLEOTIDE SEQUENCE [LARGE SCALE GENOMIC DNA]</scope>
    <source>
        <strain evidence="8 9">CCTCC M 2011381</strain>
    </source>
</reference>
<organism evidence="8 9">
    <name type="scientific">Lentilactobacillus curieae</name>
    <dbReference type="NCBI Taxonomy" id="1138822"/>
    <lineage>
        <taxon>Bacteria</taxon>
        <taxon>Bacillati</taxon>
        <taxon>Bacillota</taxon>
        <taxon>Bacilli</taxon>
        <taxon>Lactobacillales</taxon>
        <taxon>Lactobacillaceae</taxon>
        <taxon>Lentilactobacillus</taxon>
    </lineage>
</organism>
<dbReference type="eggNOG" id="COG3940">
    <property type="taxonomic scope" value="Bacteria"/>
</dbReference>
<sequence>MTNYINPVVVQRADPFIYKHSDGYYYFSASVPEYDRIELRRAKTINGLAHATPRTIWKKHETPGVMDNLIWAPEIHWIDGVWYIYFEAESTVFNSNGGADHPHRMFCISSDLENPMDFSGWVEKGQIETPIDSFSLDETVFELNGNLMMVWAQKDPAIEGSSNLYIAQMKNPWTIGSEPVMISTPTFDWEKRRFAVNEGPAVIVKNGMVFITYSASATDENYCVGMLYAKDSSDLLNADSWTKLDHPVFESNPENHQYGPGHNSFTKSEDGRQDLIVYHCRDYKDIDGDPLYDPNRHTMVQPFTWDQNGFPVFGKPVSNNYD</sequence>
<comment type="similarity">
    <text evidence="1 7">Belongs to the glycosyl hydrolase 43 family.</text>
</comment>
<evidence type="ECO:0000256" key="4">
    <source>
        <dbReference type="ARBA" id="ARBA00023295"/>
    </source>
</evidence>
<keyword evidence="4 7" id="KW-0326">Glycosidase</keyword>
<protein>
    <submittedName>
        <fullName evidence="8">Alpha-N-arabinofuranosidase</fullName>
    </submittedName>
</protein>
<keyword evidence="9" id="KW-1185">Reference proteome</keyword>
<evidence type="ECO:0000256" key="3">
    <source>
        <dbReference type="ARBA" id="ARBA00022801"/>
    </source>
</evidence>
<dbReference type="AlphaFoldDB" id="A0A1S6QIK0"/>
<dbReference type="Pfam" id="PF04616">
    <property type="entry name" value="Glyco_hydro_43"/>
    <property type="match status" value="1"/>
</dbReference>
<evidence type="ECO:0000256" key="5">
    <source>
        <dbReference type="PIRSR" id="PIRSR606710-1"/>
    </source>
</evidence>
<dbReference type="Proteomes" id="UP000030361">
    <property type="component" value="Chromosome"/>
</dbReference>
<feature type="active site" description="Proton acceptor" evidence="5">
    <location>
        <position position="14"/>
    </location>
</feature>
<dbReference type="OrthoDB" id="177947at2"/>
<keyword evidence="3 7" id="KW-0378">Hydrolase</keyword>
<gene>
    <name evidence="8" type="ORF">PL11_005555</name>
</gene>
<feature type="site" description="Important for catalytic activity, responsible for pKa modulation of the active site Glu and correct orientation of both the proton donor and substrate" evidence="6">
    <location>
        <position position="137"/>
    </location>
</feature>
<evidence type="ECO:0000256" key="7">
    <source>
        <dbReference type="RuleBase" id="RU361187"/>
    </source>
</evidence>
<dbReference type="RefSeq" id="WP_035167883.1">
    <property type="nucleotide sequence ID" value="NZ_CP018906.1"/>
</dbReference>
<proteinExistence type="inferred from homology"/>
<dbReference type="InterPro" id="IPR016828">
    <property type="entry name" value="Alpha-L-arabinofuranosidase"/>
</dbReference>
<dbReference type="Gene3D" id="2.115.10.20">
    <property type="entry name" value="Glycosyl hydrolase domain, family 43"/>
    <property type="match status" value="1"/>
</dbReference>
<dbReference type="InterPro" id="IPR006710">
    <property type="entry name" value="Glyco_hydro_43"/>
</dbReference>
<dbReference type="PANTHER" id="PTHR43817:SF1">
    <property type="entry name" value="HYDROLASE, FAMILY 43, PUTATIVE (AFU_ORTHOLOGUE AFUA_3G01660)-RELATED"/>
    <property type="match status" value="1"/>
</dbReference>
<evidence type="ECO:0000256" key="2">
    <source>
        <dbReference type="ARBA" id="ARBA00022729"/>
    </source>
</evidence>
<dbReference type="GO" id="GO:0005975">
    <property type="term" value="P:carbohydrate metabolic process"/>
    <property type="evidence" value="ECO:0007669"/>
    <property type="project" value="InterPro"/>
</dbReference>